<comment type="caution">
    <text evidence="1">The sequence shown here is derived from an EMBL/GenBank/DDBJ whole genome shotgun (WGS) entry which is preliminary data.</text>
</comment>
<protein>
    <submittedName>
        <fullName evidence="1">Uncharacterized protein</fullName>
    </submittedName>
</protein>
<organism evidence="1 2">
    <name type="scientific">Pneumocystis oryctolagi</name>
    <dbReference type="NCBI Taxonomy" id="42067"/>
    <lineage>
        <taxon>Eukaryota</taxon>
        <taxon>Fungi</taxon>
        <taxon>Dikarya</taxon>
        <taxon>Ascomycota</taxon>
        <taxon>Taphrinomycotina</taxon>
        <taxon>Pneumocystomycetes</taxon>
        <taxon>Pneumocystaceae</taxon>
        <taxon>Pneumocystis</taxon>
    </lineage>
</organism>
<keyword evidence="2" id="KW-1185">Reference proteome</keyword>
<evidence type="ECO:0000313" key="2">
    <source>
        <dbReference type="Proteomes" id="UP000768646"/>
    </source>
</evidence>
<sequence>MKVEACFESIEQSIDSIVSLEFNYPKHFTNSLLKLKDISTLIRDAEPYENMLFTVEKGQKEPQKSNQLFLYDKLYGFMSDFCRQCAGVSVPLRNEELQPPETLLTMARKLLDVCHFPEMEEQIELLHEKNNKHLETIENLQVKINSQRAQLDTFLTNNYFDFEDKNEFVTEEMIQYEKDEIKRLEHEFSLRSKQLDAI</sequence>
<reference evidence="1 2" key="1">
    <citation type="journal article" date="2021" name="Commun. Biol.">
        <title>Genomic insights into the host specific adaptation of the Pneumocystis genus.</title>
        <authorList>
            <person name="Cisse O.H."/>
            <person name="Ma L."/>
            <person name="Dekker J.P."/>
            <person name="Khil P.P."/>
            <person name="Youn J.-H."/>
            <person name="Brenchley J.M."/>
            <person name="Blair R."/>
            <person name="Pahar B."/>
            <person name="Chabe M."/>
            <person name="Van Rompay K.K.A."/>
            <person name="Keesler R."/>
            <person name="Sukura A."/>
            <person name="Hirsch V."/>
            <person name="Kutty G."/>
            <person name="Liu Y."/>
            <person name="Peng L."/>
            <person name="Chen J."/>
            <person name="Song J."/>
            <person name="Weissenbacher-Lang C."/>
            <person name="Xu J."/>
            <person name="Upham N.S."/>
            <person name="Stajich J.E."/>
            <person name="Cuomo C.A."/>
            <person name="Cushion M.T."/>
            <person name="Kovacs J.A."/>
        </authorList>
    </citation>
    <scope>NUCLEOTIDE SEQUENCE [LARGE SCALE GENOMIC DNA]</scope>
    <source>
        <strain evidence="1 2">RABM</strain>
    </source>
</reference>
<gene>
    <name evidence="1" type="ORF">PORY_002032</name>
</gene>
<accession>A0ACB7CHE2</accession>
<dbReference type="EMBL" id="JABTEG010000007">
    <property type="protein sequence ID" value="KAG4304639.1"/>
    <property type="molecule type" value="Genomic_DNA"/>
</dbReference>
<proteinExistence type="predicted"/>
<evidence type="ECO:0000313" key="1">
    <source>
        <dbReference type="EMBL" id="KAG4304639.1"/>
    </source>
</evidence>
<name>A0ACB7CHE2_9ASCO</name>
<dbReference type="Proteomes" id="UP000768646">
    <property type="component" value="Unassembled WGS sequence"/>
</dbReference>